<organism evidence="1 2">
    <name type="scientific">Tetradesmus obliquus</name>
    <name type="common">Green alga</name>
    <name type="synonym">Acutodesmus obliquus</name>
    <dbReference type="NCBI Taxonomy" id="3088"/>
    <lineage>
        <taxon>Eukaryota</taxon>
        <taxon>Viridiplantae</taxon>
        <taxon>Chlorophyta</taxon>
        <taxon>core chlorophytes</taxon>
        <taxon>Chlorophyceae</taxon>
        <taxon>CS clade</taxon>
        <taxon>Sphaeropleales</taxon>
        <taxon>Scenedesmaceae</taxon>
        <taxon>Tetradesmus</taxon>
    </lineage>
</organism>
<dbReference type="PANTHER" id="PTHR48420:SF1">
    <property type="entry name" value="NON-HAEM DIOXYGENASE N-TERMINAL DOMAIN-CONTAINING PROTEIN"/>
    <property type="match status" value="1"/>
</dbReference>
<gene>
    <name evidence="1" type="ORF">OEZ85_013004</name>
</gene>
<dbReference type="Proteomes" id="UP001244341">
    <property type="component" value="Chromosome 7b"/>
</dbReference>
<evidence type="ECO:0000313" key="2">
    <source>
        <dbReference type="Proteomes" id="UP001244341"/>
    </source>
</evidence>
<dbReference type="SUPFAM" id="SSF51197">
    <property type="entry name" value="Clavaminate synthase-like"/>
    <property type="match status" value="1"/>
</dbReference>
<reference evidence="1 2" key="1">
    <citation type="submission" date="2023-05" db="EMBL/GenBank/DDBJ databases">
        <title>A 100% complete, gapless, phased diploid assembly of the Scenedesmus obliquus UTEX 3031 genome.</title>
        <authorList>
            <person name="Biondi T.C."/>
            <person name="Hanschen E.R."/>
            <person name="Kwon T."/>
            <person name="Eng W."/>
            <person name="Kruse C.P.S."/>
            <person name="Koehler S.I."/>
            <person name="Kunde Y."/>
            <person name="Gleasner C.D."/>
            <person name="You Mak K.T."/>
            <person name="Polle J."/>
            <person name="Hovde B.T."/>
            <person name="Starkenburg S.R."/>
        </authorList>
    </citation>
    <scope>NUCLEOTIDE SEQUENCE [LARGE SCALE GENOMIC DNA]</scope>
    <source>
        <strain evidence="1 2">DOE0152z</strain>
    </source>
</reference>
<proteinExistence type="predicted"/>
<name>A0ABY8U4C3_TETOB</name>
<keyword evidence="2" id="KW-1185">Reference proteome</keyword>
<protein>
    <recommendedName>
        <fullName evidence="3">Non-haem dioxygenase N-terminal domain-containing protein</fullName>
    </recommendedName>
</protein>
<evidence type="ECO:0008006" key="3">
    <source>
        <dbReference type="Google" id="ProtNLM"/>
    </source>
</evidence>
<dbReference type="InterPro" id="IPR027443">
    <property type="entry name" value="IPNS-like_sf"/>
</dbReference>
<evidence type="ECO:0000313" key="1">
    <source>
        <dbReference type="EMBL" id="WIA16303.1"/>
    </source>
</evidence>
<dbReference type="PANTHER" id="PTHR48420">
    <property type="entry name" value="NON-HAEM DIOXYGENASE N-TERMINAL DOMAIN-CONTAINING PROTEIN"/>
    <property type="match status" value="1"/>
</dbReference>
<dbReference type="Gene3D" id="2.60.120.330">
    <property type="entry name" value="B-lactam Antibiotic, Isopenicillin N Synthase, Chain"/>
    <property type="match status" value="1"/>
</dbReference>
<sequence length="429" mass="45465">MARKISVVEIPYEQLLDPSADLTEALWRGFGPDGLGIVTVSGVPDYPALRDALLPLAQQFADLPNDVKQAHEHAASSYNVGWSHGKEALRSGMPDTHKGSFYANPLQDTYDGVDQDTASRYRSYYSPNLWPRQALPQLEGCFKQLGSLVIDVGLLLAQHCSKYVQQQLSNAVGQPLSQQEQAQLDFEGQLRRSSCHKARLLHYFPTNCGDQQQQQQQVAAGEDWCGWHLDHGALTGLTSAMYIKDGQQVPCPDPSAGLYICDRSGEVVQAAIPPGHIAYQMGQVMAIQSGGLLRATPHCVRAAAAGEPGVSRNTFAVFMQPETSLLLEAPRAAAGLGALLCMDSGHWAPGMSFGEFAEATMHGYYATPAAAAAAASGSPARSAAAAAAAGSAGGADATPTSAKDVAPASVLMAAEAAVRKRLQLLVSHE</sequence>
<accession>A0ABY8U4C3</accession>
<dbReference type="EMBL" id="CP126214">
    <property type="protein sequence ID" value="WIA16303.1"/>
    <property type="molecule type" value="Genomic_DNA"/>
</dbReference>